<dbReference type="GO" id="GO:0003841">
    <property type="term" value="F:1-acylglycerol-3-phosphate O-acyltransferase activity"/>
    <property type="evidence" value="ECO:0007669"/>
    <property type="project" value="TreeGrafter"/>
</dbReference>
<dbReference type="Pfam" id="PF01553">
    <property type="entry name" value="Acyltransferase"/>
    <property type="match status" value="1"/>
</dbReference>
<dbReference type="PANTHER" id="PTHR10434:SF11">
    <property type="entry name" value="1-ACYL-SN-GLYCEROL-3-PHOSPHATE ACYLTRANSFERASE"/>
    <property type="match status" value="1"/>
</dbReference>
<evidence type="ECO:0000256" key="2">
    <source>
        <dbReference type="ARBA" id="ARBA00023315"/>
    </source>
</evidence>
<feature type="domain" description="Phospholipid/glycerol acyltransferase" evidence="3">
    <location>
        <begin position="69"/>
        <end position="190"/>
    </location>
</feature>
<dbReference type="EMBL" id="FOWW01000001">
    <property type="protein sequence ID" value="SFO88494.1"/>
    <property type="molecule type" value="Genomic_DNA"/>
</dbReference>
<dbReference type="SMART" id="SM00563">
    <property type="entry name" value="PlsC"/>
    <property type="match status" value="1"/>
</dbReference>
<reference evidence="5" key="1">
    <citation type="submission" date="2016-10" db="EMBL/GenBank/DDBJ databases">
        <authorList>
            <person name="Varghese N."/>
            <person name="Submissions S."/>
        </authorList>
    </citation>
    <scope>NUCLEOTIDE SEQUENCE [LARGE SCALE GENOMIC DNA]</scope>
    <source>
        <strain evidence="5">CGMCC 4.5579</strain>
    </source>
</reference>
<dbReference type="AlphaFoldDB" id="A0A1I5KTY5"/>
<dbReference type="CDD" id="cd07989">
    <property type="entry name" value="LPLAT_AGPAT-like"/>
    <property type="match status" value="1"/>
</dbReference>
<sequence>MLFDRSGRRRASPAAPPTGAAPVRLGLRFPRRGRGRWFGLAIDVVWPVLALGTRLRLSGADRLPREGGVLVAANHLSNLDPVVLTAFCLAGGRVPRFLAKAGLWRVPVVRAVMASGGHIPVRREATSAREAYLAYQRAVGAVREGEAVVVFPEGGFPERADGWPGPGKAGLVRIALATGAPVVPVAVWGTQRVLPRGGRRLPRVVPRRTVHVVAGPPVNLADLAGSRPTAAAVAEATRRVMAAITQCVAEVRGERPPALREG</sequence>
<dbReference type="InterPro" id="IPR002123">
    <property type="entry name" value="Plipid/glycerol_acylTrfase"/>
</dbReference>
<evidence type="ECO:0000259" key="3">
    <source>
        <dbReference type="SMART" id="SM00563"/>
    </source>
</evidence>
<keyword evidence="1 4" id="KW-0808">Transferase</keyword>
<dbReference type="STRING" id="587909.SAMN05421810_101294"/>
<evidence type="ECO:0000313" key="4">
    <source>
        <dbReference type="EMBL" id="SFO88494.1"/>
    </source>
</evidence>
<name>A0A1I5KTY5_9PSEU</name>
<dbReference type="OrthoDB" id="3554363at2"/>
<proteinExistence type="predicted"/>
<gene>
    <name evidence="4" type="ORF">SAMN05421810_101294</name>
</gene>
<evidence type="ECO:0000313" key="5">
    <source>
        <dbReference type="Proteomes" id="UP000198727"/>
    </source>
</evidence>
<dbReference type="Proteomes" id="UP000198727">
    <property type="component" value="Unassembled WGS sequence"/>
</dbReference>
<organism evidence="4 5">
    <name type="scientific">Amycolatopsis arida</name>
    <dbReference type="NCBI Taxonomy" id="587909"/>
    <lineage>
        <taxon>Bacteria</taxon>
        <taxon>Bacillati</taxon>
        <taxon>Actinomycetota</taxon>
        <taxon>Actinomycetes</taxon>
        <taxon>Pseudonocardiales</taxon>
        <taxon>Pseudonocardiaceae</taxon>
        <taxon>Amycolatopsis</taxon>
    </lineage>
</organism>
<dbReference type="RefSeq" id="WP_092528359.1">
    <property type="nucleotide sequence ID" value="NZ_FOWW01000001.1"/>
</dbReference>
<keyword evidence="5" id="KW-1185">Reference proteome</keyword>
<accession>A0A1I5KTY5</accession>
<dbReference type="SUPFAM" id="SSF69593">
    <property type="entry name" value="Glycerol-3-phosphate (1)-acyltransferase"/>
    <property type="match status" value="1"/>
</dbReference>
<protein>
    <submittedName>
        <fullName evidence="4">1-acyl-sn-glycerol-3-phosphate acyltransferases</fullName>
    </submittedName>
</protein>
<keyword evidence="2 4" id="KW-0012">Acyltransferase</keyword>
<dbReference type="GO" id="GO:0006654">
    <property type="term" value="P:phosphatidic acid biosynthetic process"/>
    <property type="evidence" value="ECO:0007669"/>
    <property type="project" value="TreeGrafter"/>
</dbReference>
<evidence type="ECO:0000256" key="1">
    <source>
        <dbReference type="ARBA" id="ARBA00022679"/>
    </source>
</evidence>
<dbReference type="PANTHER" id="PTHR10434">
    <property type="entry name" value="1-ACYL-SN-GLYCEROL-3-PHOSPHATE ACYLTRANSFERASE"/>
    <property type="match status" value="1"/>
</dbReference>